<dbReference type="SMART" id="SM00304">
    <property type="entry name" value="HAMP"/>
    <property type="match status" value="1"/>
</dbReference>
<dbReference type="InterPro" id="IPR004358">
    <property type="entry name" value="Sig_transdc_His_kin-like_C"/>
</dbReference>
<feature type="domain" description="Histidine kinase" evidence="8">
    <location>
        <begin position="416"/>
        <end position="662"/>
    </location>
</feature>
<dbReference type="Gene3D" id="1.10.287.130">
    <property type="match status" value="1"/>
</dbReference>
<keyword evidence="4" id="KW-0597">Phosphoprotein</keyword>
<dbReference type="Gene3D" id="3.30.450.20">
    <property type="entry name" value="PAS domain"/>
    <property type="match status" value="1"/>
</dbReference>
<evidence type="ECO:0000313" key="10">
    <source>
        <dbReference type="EMBL" id="GAA4648656.1"/>
    </source>
</evidence>
<keyword evidence="5" id="KW-0808">Transferase</keyword>
<reference evidence="11" key="1">
    <citation type="journal article" date="2019" name="Int. J. Syst. Evol. Microbiol.">
        <title>The Global Catalogue of Microorganisms (GCM) 10K type strain sequencing project: providing services to taxonomists for standard genome sequencing and annotation.</title>
        <authorList>
            <consortium name="The Broad Institute Genomics Platform"/>
            <consortium name="The Broad Institute Genome Sequencing Center for Infectious Disease"/>
            <person name="Wu L."/>
            <person name="Ma J."/>
        </authorList>
    </citation>
    <scope>NUCLEOTIDE SEQUENCE [LARGE SCALE GENOMIC DNA]</scope>
    <source>
        <strain evidence="11">JCM 17805</strain>
    </source>
</reference>
<dbReference type="GO" id="GO:0005524">
    <property type="term" value="F:ATP binding"/>
    <property type="evidence" value="ECO:0007669"/>
    <property type="project" value="UniProtKB-KW"/>
</dbReference>
<evidence type="ECO:0000256" key="7">
    <source>
        <dbReference type="SAM" id="Phobius"/>
    </source>
</evidence>
<dbReference type="CDD" id="cd00082">
    <property type="entry name" value="HisKA"/>
    <property type="match status" value="1"/>
</dbReference>
<organism evidence="10 11">
    <name type="scientific">Kistimonas scapharcae</name>
    <dbReference type="NCBI Taxonomy" id="1036133"/>
    <lineage>
        <taxon>Bacteria</taxon>
        <taxon>Pseudomonadati</taxon>
        <taxon>Pseudomonadota</taxon>
        <taxon>Gammaproteobacteria</taxon>
        <taxon>Oceanospirillales</taxon>
        <taxon>Endozoicomonadaceae</taxon>
        <taxon>Kistimonas</taxon>
    </lineage>
</organism>
<dbReference type="SMART" id="SM00387">
    <property type="entry name" value="HATPase_c"/>
    <property type="match status" value="1"/>
</dbReference>
<accession>A0ABP8UXP1</accession>
<dbReference type="EMBL" id="BAABFL010000089">
    <property type="protein sequence ID" value="GAA4648656.1"/>
    <property type="molecule type" value="Genomic_DNA"/>
</dbReference>
<dbReference type="InterPro" id="IPR036097">
    <property type="entry name" value="HisK_dim/P_sf"/>
</dbReference>
<dbReference type="Proteomes" id="UP001500604">
    <property type="component" value="Unassembled WGS sequence"/>
</dbReference>
<feature type="transmembrane region" description="Helical" evidence="7">
    <location>
        <begin position="17"/>
        <end position="43"/>
    </location>
</feature>
<evidence type="ECO:0000259" key="9">
    <source>
        <dbReference type="PROSITE" id="PS50885"/>
    </source>
</evidence>
<dbReference type="SUPFAM" id="SSF47384">
    <property type="entry name" value="Homodimeric domain of signal transducing histidine kinase"/>
    <property type="match status" value="1"/>
</dbReference>
<dbReference type="Gene3D" id="3.30.565.10">
    <property type="entry name" value="Histidine kinase-like ATPase, C-terminal domain"/>
    <property type="match status" value="1"/>
</dbReference>
<dbReference type="RefSeq" id="WP_345194349.1">
    <property type="nucleotide sequence ID" value="NZ_BAABFL010000089.1"/>
</dbReference>
<dbReference type="InterPro" id="IPR003594">
    <property type="entry name" value="HATPase_dom"/>
</dbReference>
<proteinExistence type="predicted"/>
<dbReference type="Pfam" id="PF00672">
    <property type="entry name" value="HAMP"/>
    <property type="match status" value="1"/>
</dbReference>
<keyword evidence="10" id="KW-0547">Nucleotide-binding</keyword>
<dbReference type="InterPro" id="IPR036890">
    <property type="entry name" value="HATPase_C_sf"/>
</dbReference>
<dbReference type="SUPFAM" id="SSF158472">
    <property type="entry name" value="HAMP domain-like"/>
    <property type="match status" value="1"/>
</dbReference>
<dbReference type="InterPro" id="IPR000014">
    <property type="entry name" value="PAS"/>
</dbReference>
<dbReference type="PANTHER" id="PTHR43065:SF42">
    <property type="entry name" value="TWO-COMPONENT SENSOR PPRA"/>
    <property type="match status" value="1"/>
</dbReference>
<comment type="caution">
    <text evidence="10">The sequence shown here is derived from an EMBL/GenBank/DDBJ whole genome shotgun (WGS) entry which is preliminary data.</text>
</comment>
<gene>
    <name evidence="10" type="ORF">GCM10023116_09260</name>
</gene>
<comment type="catalytic activity">
    <reaction evidence="1">
        <text>ATP + protein L-histidine = ADP + protein N-phospho-L-histidine.</text>
        <dbReference type="EC" id="2.7.13.3"/>
    </reaction>
</comment>
<evidence type="ECO:0000256" key="6">
    <source>
        <dbReference type="ARBA" id="ARBA00022777"/>
    </source>
</evidence>
<dbReference type="Gene3D" id="6.10.340.10">
    <property type="match status" value="1"/>
</dbReference>
<keyword evidence="7" id="KW-1133">Transmembrane helix</keyword>
<dbReference type="Pfam" id="PF02518">
    <property type="entry name" value="HATPase_c"/>
    <property type="match status" value="1"/>
</dbReference>
<dbReference type="EC" id="2.7.13.3" evidence="3"/>
<keyword evidence="7" id="KW-0812">Transmembrane</keyword>
<feature type="domain" description="HAMP" evidence="9">
    <location>
        <begin position="182"/>
        <end position="235"/>
    </location>
</feature>
<dbReference type="PROSITE" id="PS50885">
    <property type="entry name" value="HAMP"/>
    <property type="match status" value="1"/>
</dbReference>
<dbReference type="SMART" id="SM00091">
    <property type="entry name" value="PAS"/>
    <property type="match status" value="1"/>
</dbReference>
<evidence type="ECO:0000256" key="3">
    <source>
        <dbReference type="ARBA" id="ARBA00012438"/>
    </source>
</evidence>
<evidence type="ECO:0000256" key="4">
    <source>
        <dbReference type="ARBA" id="ARBA00022553"/>
    </source>
</evidence>
<dbReference type="InterPro" id="IPR003661">
    <property type="entry name" value="HisK_dim/P_dom"/>
</dbReference>
<dbReference type="SMART" id="SM00388">
    <property type="entry name" value="HisKA"/>
    <property type="match status" value="1"/>
</dbReference>
<evidence type="ECO:0000256" key="5">
    <source>
        <dbReference type="ARBA" id="ARBA00022679"/>
    </source>
</evidence>
<dbReference type="InterPro" id="IPR003660">
    <property type="entry name" value="HAMP_dom"/>
</dbReference>
<dbReference type="PANTHER" id="PTHR43065">
    <property type="entry name" value="SENSOR HISTIDINE KINASE"/>
    <property type="match status" value="1"/>
</dbReference>
<evidence type="ECO:0000256" key="1">
    <source>
        <dbReference type="ARBA" id="ARBA00000085"/>
    </source>
</evidence>
<dbReference type="InterPro" id="IPR035965">
    <property type="entry name" value="PAS-like_dom_sf"/>
</dbReference>
<keyword evidence="7" id="KW-0472">Membrane</keyword>
<dbReference type="PROSITE" id="PS50109">
    <property type="entry name" value="HIS_KIN"/>
    <property type="match status" value="1"/>
</dbReference>
<dbReference type="SUPFAM" id="SSF55785">
    <property type="entry name" value="PYP-like sensor domain (PAS domain)"/>
    <property type="match status" value="1"/>
</dbReference>
<keyword evidence="10" id="KW-0067">ATP-binding</keyword>
<keyword evidence="11" id="KW-1185">Reference proteome</keyword>
<dbReference type="CDD" id="cd06225">
    <property type="entry name" value="HAMP"/>
    <property type="match status" value="1"/>
</dbReference>
<evidence type="ECO:0000313" key="11">
    <source>
        <dbReference type="Proteomes" id="UP001500604"/>
    </source>
</evidence>
<dbReference type="PRINTS" id="PR00344">
    <property type="entry name" value="BCTRLSENSOR"/>
</dbReference>
<sequence length="680" mass="74966">MSGLNDYLSRLPISRKLILVMVSVVLAVALIASTTLILSAYLVSRNNFVPASVQAVTRILSEEPVLNTLLKSPEKAAEVLDAASEYSLINSIALYDSNGRLYATHDLKGQPHNIPNTAPEQIENETQHIARVDLADGGTVTFYIETDPSLPMDFYAGMTIAVLIILVFIFLLTSAAARLVRRYITQPVLHLIRIANTVSIEENYGVRAQKFYHDEVGILAQAFNTMLSRIEARDQLLTSARDKAEQASMKAQALAIETHMTNKKLELEVKVRKRAEHKLTSFQNYLNNIIDSMPSALIAVDEQLLVAQCNKAATQLADMEHDAALGLPLGTFMPFLANCLPKVQQALDLQTSQLVEKLPLMLADGENYLDLVIYPLSGDDNDGAVIRIDNITRRLQLEEMMVQTEKMMSVGGLAAGMAHEINNPLGAIIQGVQNIRRRISSTLPANQKEADALGLPLEILNAYLENREITRFLDNINSAGMRASKIVSNMLQFSRRGSKTLTPTNLSEIIERTIEIASSDFDLKKGFDFMSISLEQDLDERLTAVPCITDEIQQVLLNLLKNAAQAINARTEANWQGKIVIRTRKQGNHALITVSDNGAGMDEDTRKRIFEPFFTTKDIGAGTGLGLSVSYFIITNNHKGAMSVISTPGIGTEFTITLNLQQSRLSEKPHMPTIIEAALP</sequence>
<keyword evidence="6" id="KW-0418">Kinase</keyword>
<evidence type="ECO:0000259" key="8">
    <source>
        <dbReference type="PROSITE" id="PS50109"/>
    </source>
</evidence>
<dbReference type="Pfam" id="PF00512">
    <property type="entry name" value="HisKA"/>
    <property type="match status" value="1"/>
</dbReference>
<evidence type="ECO:0000256" key="2">
    <source>
        <dbReference type="ARBA" id="ARBA00004370"/>
    </source>
</evidence>
<dbReference type="InterPro" id="IPR005467">
    <property type="entry name" value="His_kinase_dom"/>
</dbReference>
<feature type="transmembrane region" description="Helical" evidence="7">
    <location>
        <begin position="154"/>
        <end position="177"/>
    </location>
</feature>
<protein>
    <recommendedName>
        <fullName evidence="3">histidine kinase</fullName>
        <ecNumber evidence="3">2.7.13.3</ecNumber>
    </recommendedName>
</protein>
<dbReference type="SUPFAM" id="SSF55874">
    <property type="entry name" value="ATPase domain of HSP90 chaperone/DNA topoisomerase II/histidine kinase"/>
    <property type="match status" value="1"/>
</dbReference>
<comment type="subcellular location">
    <subcellularLocation>
        <location evidence="2">Membrane</location>
    </subcellularLocation>
</comment>
<name>A0ABP8UXP1_9GAMM</name>